<comment type="caution">
    <text evidence="1">The sequence shown here is derived from an EMBL/GenBank/DDBJ whole genome shotgun (WGS) entry which is preliminary data.</text>
</comment>
<name>A0A934R979_9BACT</name>
<keyword evidence="2" id="KW-1185">Reference proteome</keyword>
<dbReference type="EMBL" id="JAENII010000004">
    <property type="protein sequence ID" value="MBK1826672.1"/>
    <property type="molecule type" value="Genomic_DNA"/>
</dbReference>
<dbReference type="InterPro" id="IPR047114">
    <property type="entry name" value="YciF"/>
</dbReference>
<evidence type="ECO:0000313" key="2">
    <source>
        <dbReference type="Proteomes" id="UP000658278"/>
    </source>
</evidence>
<dbReference type="PANTHER" id="PTHR30565">
    <property type="entry name" value="PROTEIN YCIF"/>
    <property type="match status" value="1"/>
</dbReference>
<dbReference type="RefSeq" id="WP_200277848.1">
    <property type="nucleotide sequence ID" value="NZ_JAENII010000004.1"/>
</dbReference>
<sequence length="164" mass="18284">MKLDNLHKLLIHELKDIYSAETQLLKAIPVMADAANDPDLEKAFRKHLEETEGQVKRLETVFESLDFQPGGHRCEAMAGLIKEGEEMVKADAEPEVRDAGLIAAAQRVEHYEMAAYGTAVALAEKLSKHDIVETLRKSLEEEGKTDRDLTALAERVINFKAMVA</sequence>
<dbReference type="InterPro" id="IPR010287">
    <property type="entry name" value="DUF892_YciF-like"/>
</dbReference>
<gene>
    <name evidence="1" type="ORF">JIN81_06555</name>
</gene>
<dbReference type="PANTHER" id="PTHR30565:SF9">
    <property type="entry name" value="PROTEIN YCIF"/>
    <property type="match status" value="1"/>
</dbReference>
<dbReference type="Pfam" id="PF05974">
    <property type="entry name" value="DUF892"/>
    <property type="match status" value="1"/>
</dbReference>
<evidence type="ECO:0000313" key="1">
    <source>
        <dbReference type="EMBL" id="MBK1826672.1"/>
    </source>
</evidence>
<dbReference type="CDD" id="cd07909">
    <property type="entry name" value="YciF"/>
    <property type="match status" value="1"/>
</dbReference>
<accession>A0A934R979</accession>
<reference evidence="1" key="1">
    <citation type="submission" date="2021-01" db="EMBL/GenBank/DDBJ databases">
        <title>Modified the classification status of verrucomicrobia.</title>
        <authorList>
            <person name="Feng X."/>
        </authorList>
    </citation>
    <scope>NUCLEOTIDE SEQUENCE</scope>
    <source>
        <strain evidence="1">KCTC 22201</strain>
    </source>
</reference>
<proteinExistence type="predicted"/>
<protein>
    <submittedName>
        <fullName evidence="1">Ferritin-like domain-containing protein</fullName>
    </submittedName>
</protein>
<dbReference type="SUPFAM" id="SSF47240">
    <property type="entry name" value="Ferritin-like"/>
    <property type="match status" value="1"/>
</dbReference>
<dbReference type="AlphaFoldDB" id="A0A934R979"/>
<dbReference type="InterPro" id="IPR009078">
    <property type="entry name" value="Ferritin-like_SF"/>
</dbReference>
<dbReference type="InterPro" id="IPR012347">
    <property type="entry name" value="Ferritin-like"/>
</dbReference>
<organism evidence="1 2">
    <name type="scientific">Haloferula rosea</name>
    <dbReference type="NCBI Taxonomy" id="490093"/>
    <lineage>
        <taxon>Bacteria</taxon>
        <taxon>Pseudomonadati</taxon>
        <taxon>Verrucomicrobiota</taxon>
        <taxon>Verrucomicrobiia</taxon>
        <taxon>Verrucomicrobiales</taxon>
        <taxon>Verrucomicrobiaceae</taxon>
        <taxon>Haloferula</taxon>
    </lineage>
</organism>
<dbReference type="Gene3D" id="1.20.1260.10">
    <property type="match status" value="1"/>
</dbReference>
<dbReference type="Proteomes" id="UP000658278">
    <property type="component" value="Unassembled WGS sequence"/>
</dbReference>